<dbReference type="GO" id="GO:0048812">
    <property type="term" value="P:neuron projection morphogenesis"/>
    <property type="evidence" value="ECO:0007669"/>
    <property type="project" value="TreeGrafter"/>
</dbReference>
<evidence type="ECO:0000256" key="2">
    <source>
        <dbReference type="SAM" id="MobiDB-lite"/>
    </source>
</evidence>
<comment type="caution">
    <text evidence="4">The sequence shown here is derived from an EMBL/GenBank/DDBJ whole genome shotgun (WGS) entry which is preliminary data.</text>
</comment>
<feature type="domain" description="WH2" evidence="3">
    <location>
        <begin position="143"/>
        <end position="161"/>
    </location>
</feature>
<name>A0AAV4TLL0_CAEEX</name>
<dbReference type="InterPro" id="IPR003124">
    <property type="entry name" value="WH2_dom"/>
</dbReference>
<evidence type="ECO:0000256" key="1">
    <source>
        <dbReference type="SAM" id="Coils"/>
    </source>
</evidence>
<protein>
    <submittedName>
        <fullName evidence="4">Shootin-1</fullName>
    </submittedName>
</protein>
<dbReference type="GO" id="GO:2001224">
    <property type="term" value="P:positive regulation of neuron migration"/>
    <property type="evidence" value="ECO:0007669"/>
    <property type="project" value="TreeGrafter"/>
</dbReference>
<feature type="coiled-coil region" evidence="1">
    <location>
        <begin position="53"/>
        <end position="101"/>
    </location>
</feature>
<evidence type="ECO:0000259" key="3">
    <source>
        <dbReference type="PROSITE" id="PS51082"/>
    </source>
</evidence>
<dbReference type="EMBL" id="BPLR01011297">
    <property type="protein sequence ID" value="GIY45642.1"/>
    <property type="molecule type" value="Genomic_DNA"/>
</dbReference>
<dbReference type="GO" id="GO:0005737">
    <property type="term" value="C:cytoplasm"/>
    <property type="evidence" value="ECO:0007669"/>
    <property type="project" value="TreeGrafter"/>
</dbReference>
<dbReference type="Proteomes" id="UP001054945">
    <property type="component" value="Unassembled WGS sequence"/>
</dbReference>
<keyword evidence="1" id="KW-0175">Coiled coil</keyword>
<dbReference type="GO" id="GO:0044295">
    <property type="term" value="C:axonal growth cone"/>
    <property type="evidence" value="ECO:0007669"/>
    <property type="project" value="TreeGrafter"/>
</dbReference>
<feature type="region of interest" description="Disordered" evidence="2">
    <location>
        <begin position="157"/>
        <end position="179"/>
    </location>
</feature>
<dbReference type="PANTHER" id="PTHR46606">
    <property type="entry name" value="SHOOTIN-1"/>
    <property type="match status" value="1"/>
</dbReference>
<gene>
    <name evidence="4" type="primary">AVEN_198190_1</name>
    <name evidence="4" type="ORF">CEXT_405931</name>
</gene>
<dbReference type="GO" id="GO:0031252">
    <property type="term" value="C:cell leading edge"/>
    <property type="evidence" value="ECO:0007669"/>
    <property type="project" value="TreeGrafter"/>
</dbReference>
<evidence type="ECO:0000313" key="5">
    <source>
        <dbReference type="Proteomes" id="UP001054945"/>
    </source>
</evidence>
<proteinExistence type="predicted"/>
<sequence>MKDHNSTRQKLESLELLVNNSRYEAKFENQPKNLKDESAEIFYPEVSDHTEKYNNVVVKLELAEEQVSNYKHQNNILLSKVQELECQIQKLNNEVSASDLLPIPPPPPPPPLPPPSFNPIKSLITFIHAGKKSAKTLKKKKKAMSEMIDAIKKGNIQLKPTPKVTSLTPKKMKKQHSVK</sequence>
<dbReference type="PANTHER" id="PTHR46606:SF5">
    <property type="entry name" value="SHOOTIN-1"/>
    <property type="match status" value="1"/>
</dbReference>
<dbReference type="GO" id="GO:0003779">
    <property type="term" value="F:actin binding"/>
    <property type="evidence" value="ECO:0007669"/>
    <property type="project" value="InterPro"/>
</dbReference>
<dbReference type="PROSITE" id="PS51082">
    <property type="entry name" value="WH2"/>
    <property type="match status" value="1"/>
</dbReference>
<dbReference type="AlphaFoldDB" id="A0AAV4TLL0"/>
<feature type="compositionally biased region" description="Basic residues" evidence="2">
    <location>
        <begin position="170"/>
        <end position="179"/>
    </location>
</feature>
<organism evidence="4 5">
    <name type="scientific">Caerostris extrusa</name>
    <name type="common">Bark spider</name>
    <name type="synonym">Caerostris bankana</name>
    <dbReference type="NCBI Taxonomy" id="172846"/>
    <lineage>
        <taxon>Eukaryota</taxon>
        <taxon>Metazoa</taxon>
        <taxon>Ecdysozoa</taxon>
        <taxon>Arthropoda</taxon>
        <taxon>Chelicerata</taxon>
        <taxon>Arachnida</taxon>
        <taxon>Araneae</taxon>
        <taxon>Araneomorphae</taxon>
        <taxon>Entelegynae</taxon>
        <taxon>Araneoidea</taxon>
        <taxon>Araneidae</taxon>
        <taxon>Caerostris</taxon>
    </lineage>
</organism>
<keyword evidence="5" id="KW-1185">Reference proteome</keyword>
<evidence type="ECO:0000313" key="4">
    <source>
        <dbReference type="EMBL" id="GIY45642.1"/>
    </source>
</evidence>
<accession>A0AAV4TLL0</accession>
<dbReference type="InterPro" id="IPR024849">
    <property type="entry name" value="Shootin-1"/>
</dbReference>
<reference evidence="4 5" key="1">
    <citation type="submission" date="2021-06" db="EMBL/GenBank/DDBJ databases">
        <title>Caerostris extrusa draft genome.</title>
        <authorList>
            <person name="Kono N."/>
            <person name="Arakawa K."/>
        </authorList>
    </citation>
    <scope>NUCLEOTIDE SEQUENCE [LARGE SCALE GENOMIC DNA]</scope>
</reference>